<evidence type="ECO:0000259" key="3">
    <source>
        <dbReference type="PROSITE" id="PS50878"/>
    </source>
</evidence>
<dbReference type="Pfam" id="PF00078">
    <property type="entry name" value="RVT_1"/>
    <property type="match status" value="1"/>
</dbReference>
<evidence type="ECO:0000256" key="2">
    <source>
        <dbReference type="SAM" id="MobiDB-lite"/>
    </source>
</evidence>
<dbReference type="PANTHER" id="PTHR47027:SF20">
    <property type="entry name" value="REVERSE TRANSCRIPTASE-LIKE PROTEIN WITH RNA-DIRECTED DNA POLYMERASE DOMAIN"/>
    <property type="match status" value="1"/>
</dbReference>
<comment type="caution">
    <text evidence="4">The sequence shown here is derived from an EMBL/GenBank/DDBJ whole genome shotgun (WGS) entry which is preliminary data.</text>
</comment>
<feature type="coiled-coil region" evidence="1">
    <location>
        <begin position="390"/>
        <end position="424"/>
    </location>
</feature>
<name>A0A814K270_9BILA</name>
<sequence>TSHSGNSRECPVFIKYKASLNKNIGKTYAEALKAQENITGKKILRTKKENNDYIDANRVKKYREIYGEKLKKKYSQKLEPKDDENSENEEAEEDNESDEEEQQPNNHIQYKKQNKRNNNKVKIKQRETWLKENEELNNNLFENEITYMKSGMTNYTGDGTPYGGIGWIVKKYLNEKIKLAHVGLERLGKTQLKCFKIDNIEKVMYTYANAQHKSLIDHVVSSVDSNQNIVKINIIDPDILNQSDHLPIKTTLKLKINKCLNKISKKQKKTIKIDWNNINTQLEYAEKLESEIHQNNSIGKLNADKIDKSDLDKIVNKLHSSMRKCCQDILTNIMKHKIKRKSKDLWDEEIEKIHTDMKKQLCEYKASGYKNFIIKKKYKRLKKQFRYLQRKNLNREYDKFVNLLKEEEENLKKATDKIEQYESLIDKSPPEFFSIERNDVKKILEKLPNGKSPGFGEVTNEMFKYGITNTLVELITTLMEKINNSGIIHNFFNIGKILPVIKDENKDNNDPKNIRPITVSDTLANIFEKLILLEINRTHKSIPNQFGFTNNSSFFKTTIGVKQGGPLSPKLFAFYIEEIVKLIEQEDLGVKIMDQQIGILLYADDILILSDEVSKIERAIRICEEFGKQNEIKFNPEKTRLITFGNKKWRTQKVKLFMNEKEIESIDKIKYLGAIVNSKNNNEDHIQQRIKNTMRSLNSIKTIGIDDE</sequence>
<protein>
    <recommendedName>
        <fullName evidence="3">Reverse transcriptase domain-containing protein</fullName>
    </recommendedName>
</protein>
<keyword evidence="5" id="KW-1185">Reference proteome</keyword>
<evidence type="ECO:0000256" key="1">
    <source>
        <dbReference type="SAM" id="Coils"/>
    </source>
</evidence>
<evidence type="ECO:0000313" key="5">
    <source>
        <dbReference type="Proteomes" id="UP000663879"/>
    </source>
</evidence>
<dbReference type="AlphaFoldDB" id="A0A814K270"/>
<dbReference type="InterPro" id="IPR043502">
    <property type="entry name" value="DNA/RNA_pol_sf"/>
</dbReference>
<feature type="region of interest" description="Disordered" evidence="2">
    <location>
        <begin position="75"/>
        <end position="119"/>
    </location>
</feature>
<proteinExistence type="predicted"/>
<feature type="non-terminal residue" evidence="4">
    <location>
        <position position="1"/>
    </location>
</feature>
<dbReference type="CDD" id="cd01650">
    <property type="entry name" value="RT_nLTR_like"/>
    <property type="match status" value="1"/>
</dbReference>
<keyword evidence="1" id="KW-0175">Coiled coil</keyword>
<dbReference type="SUPFAM" id="SSF56672">
    <property type="entry name" value="DNA/RNA polymerases"/>
    <property type="match status" value="1"/>
</dbReference>
<dbReference type="PANTHER" id="PTHR47027">
    <property type="entry name" value="REVERSE TRANSCRIPTASE DOMAIN-CONTAINING PROTEIN"/>
    <property type="match status" value="1"/>
</dbReference>
<feature type="domain" description="Reverse transcriptase" evidence="3">
    <location>
        <begin position="369"/>
        <end position="676"/>
    </location>
</feature>
<dbReference type="PROSITE" id="PS50878">
    <property type="entry name" value="RT_POL"/>
    <property type="match status" value="1"/>
</dbReference>
<gene>
    <name evidence="4" type="ORF">OXX778_LOCUS18613</name>
</gene>
<feature type="compositionally biased region" description="Basic residues" evidence="2">
    <location>
        <begin position="109"/>
        <end position="119"/>
    </location>
</feature>
<organism evidence="4 5">
    <name type="scientific">Brachionus calyciflorus</name>
    <dbReference type="NCBI Taxonomy" id="104777"/>
    <lineage>
        <taxon>Eukaryota</taxon>
        <taxon>Metazoa</taxon>
        <taxon>Spiralia</taxon>
        <taxon>Gnathifera</taxon>
        <taxon>Rotifera</taxon>
        <taxon>Eurotatoria</taxon>
        <taxon>Monogononta</taxon>
        <taxon>Pseudotrocha</taxon>
        <taxon>Ploima</taxon>
        <taxon>Brachionidae</taxon>
        <taxon>Brachionus</taxon>
    </lineage>
</organism>
<dbReference type="EMBL" id="CAJNOC010005239">
    <property type="protein sequence ID" value="CAF1046547.1"/>
    <property type="molecule type" value="Genomic_DNA"/>
</dbReference>
<reference evidence="4" key="1">
    <citation type="submission" date="2021-02" db="EMBL/GenBank/DDBJ databases">
        <authorList>
            <person name="Nowell W R."/>
        </authorList>
    </citation>
    <scope>NUCLEOTIDE SEQUENCE</scope>
    <source>
        <strain evidence="4">Ploen Becks lab</strain>
    </source>
</reference>
<evidence type="ECO:0000313" key="4">
    <source>
        <dbReference type="EMBL" id="CAF1046547.1"/>
    </source>
</evidence>
<dbReference type="OrthoDB" id="410104at2759"/>
<dbReference type="InterPro" id="IPR000477">
    <property type="entry name" value="RT_dom"/>
</dbReference>
<feature type="compositionally biased region" description="Acidic residues" evidence="2">
    <location>
        <begin position="81"/>
        <end position="102"/>
    </location>
</feature>
<dbReference type="Proteomes" id="UP000663879">
    <property type="component" value="Unassembled WGS sequence"/>
</dbReference>
<accession>A0A814K270</accession>